<dbReference type="Proteomes" id="UP001600888">
    <property type="component" value="Unassembled WGS sequence"/>
</dbReference>
<protein>
    <submittedName>
        <fullName evidence="1">Uncharacterized protein</fullName>
    </submittedName>
</protein>
<dbReference type="EMBL" id="JBAWTH010000210">
    <property type="protein sequence ID" value="KAL2272881.1"/>
    <property type="molecule type" value="Genomic_DNA"/>
</dbReference>
<reference evidence="1 2" key="1">
    <citation type="submission" date="2024-03" db="EMBL/GenBank/DDBJ databases">
        <title>A high-quality draft genome sequence of Diaporthe vaccinii, a causative agent of upright dieback and viscid rot disease in cranberry plants.</title>
        <authorList>
            <person name="Sarrasin M."/>
            <person name="Lang B.F."/>
            <person name="Burger G."/>
        </authorList>
    </citation>
    <scope>NUCLEOTIDE SEQUENCE [LARGE SCALE GENOMIC DNA]</scope>
    <source>
        <strain evidence="1 2">IS7</strain>
    </source>
</reference>
<evidence type="ECO:0000313" key="1">
    <source>
        <dbReference type="EMBL" id="KAL2272881.1"/>
    </source>
</evidence>
<accession>A0ABR4DR45</accession>
<gene>
    <name evidence="1" type="ORF">FJTKL_05922</name>
</gene>
<name>A0ABR4DR45_9PEZI</name>
<comment type="caution">
    <text evidence="1">The sequence shown here is derived from an EMBL/GenBank/DDBJ whole genome shotgun (WGS) entry which is preliminary data.</text>
</comment>
<keyword evidence="2" id="KW-1185">Reference proteome</keyword>
<evidence type="ECO:0000313" key="2">
    <source>
        <dbReference type="Proteomes" id="UP001600888"/>
    </source>
</evidence>
<sequence>MSSADWTARDREIIELRYRQWKMTDKPFSRRRVVTAVAMRCGDMTGDPETWFAHQWAQQIGRYYANREAA</sequence>
<proteinExistence type="predicted"/>
<organism evidence="1 2">
    <name type="scientific">Diaporthe vaccinii</name>
    <dbReference type="NCBI Taxonomy" id="105482"/>
    <lineage>
        <taxon>Eukaryota</taxon>
        <taxon>Fungi</taxon>
        <taxon>Dikarya</taxon>
        <taxon>Ascomycota</taxon>
        <taxon>Pezizomycotina</taxon>
        <taxon>Sordariomycetes</taxon>
        <taxon>Sordariomycetidae</taxon>
        <taxon>Diaporthales</taxon>
        <taxon>Diaporthaceae</taxon>
        <taxon>Diaporthe</taxon>
        <taxon>Diaporthe eres species complex</taxon>
    </lineage>
</organism>